<gene>
    <name evidence="2" type="ORF">T4C_12500</name>
</gene>
<reference evidence="2 3" key="1">
    <citation type="submission" date="2015-01" db="EMBL/GenBank/DDBJ databases">
        <title>Evolution of Trichinella species and genotypes.</title>
        <authorList>
            <person name="Korhonen P.K."/>
            <person name="Edoardo P."/>
            <person name="Giuseppe L.R."/>
            <person name="Gasser R.B."/>
        </authorList>
    </citation>
    <scope>NUCLEOTIDE SEQUENCE [LARGE SCALE GENOMIC DNA]</scope>
    <source>
        <strain evidence="2">ISS176</strain>
    </source>
</reference>
<dbReference type="EMBL" id="JYDV01000016">
    <property type="protein sequence ID" value="KRZ42043.1"/>
    <property type="molecule type" value="Genomic_DNA"/>
</dbReference>
<proteinExistence type="predicted"/>
<accession>A0A0V1K4B5</accession>
<evidence type="ECO:0000256" key="1">
    <source>
        <dbReference type="SAM" id="MobiDB-lite"/>
    </source>
</evidence>
<evidence type="ECO:0000313" key="3">
    <source>
        <dbReference type="Proteomes" id="UP000054826"/>
    </source>
</evidence>
<feature type="region of interest" description="Disordered" evidence="1">
    <location>
        <begin position="88"/>
        <end position="123"/>
    </location>
</feature>
<name>A0A0V1K4B5_TRIPS</name>
<organism evidence="2 3">
    <name type="scientific">Trichinella pseudospiralis</name>
    <name type="common">Parasitic roundworm</name>
    <dbReference type="NCBI Taxonomy" id="6337"/>
    <lineage>
        <taxon>Eukaryota</taxon>
        <taxon>Metazoa</taxon>
        <taxon>Ecdysozoa</taxon>
        <taxon>Nematoda</taxon>
        <taxon>Enoplea</taxon>
        <taxon>Dorylaimia</taxon>
        <taxon>Trichinellida</taxon>
        <taxon>Trichinellidae</taxon>
        <taxon>Trichinella</taxon>
    </lineage>
</organism>
<sequence>MAEQKLLYQTLVYRTKLYHLDYRQRRNVRHLDHNLIQTKWKQNPLCGLCRVLKALGICRPCRVCSEVIINMELTKLLTSTSIEAVGNNSAEPSVLSDEANNFKDGQQMAGDEEINDRHEEGKA</sequence>
<evidence type="ECO:0000313" key="2">
    <source>
        <dbReference type="EMBL" id="KRZ42043.1"/>
    </source>
</evidence>
<dbReference type="Proteomes" id="UP000054826">
    <property type="component" value="Unassembled WGS sequence"/>
</dbReference>
<dbReference type="AlphaFoldDB" id="A0A0V1K4B5"/>
<comment type="caution">
    <text evidence="2">The sequence shown here is derived from an EMBL/GenBank/DDBJ whole genome shotgun (WGS) entry which is preliminary data.</text>
</comment>
<protein>
    <submittedName>
        <fullName evidence="2">Uncharacterized protein</fullName>
    </submittedName>
</protein>